<dbReference type="Pfam" id="PF04055">
    <property type="entry name" value="Radical_SAM"/>
    <property type="match status" value="1"/>
</dbReference>
<dbReference type="EMBL" id="CAADFO010000156">
    <property type="protein sequence ID" value="VFK33418.1"/>
    <property type="molecule type" value="Genomic_DNA"/>
</dbReference>
<feature type="domain" description="Radical SAM core" evidence="7">
    <location>
        <begin position="192"/>
        <end position="412"/>
    </location>
</feature>
<dbReference type="CDD" id="cd01335">
    <property type="entry name" value="Radical_SAM"/>
    <property type="match status" value="1"/>
</dbReference>
<dbReference type="SUPFAM" id="SSF102114">
    <property type="entry name" value="Radical SAM enzymes"/>
    <property type="match status" value="1"/>
</dbReference>
<dbReference type="GO" id="GO:0003824">
    <property type="term" value="F:catalytic activity"/>
    <property type="evidence" value="ECO:0007669"/>
    <property type="project" value="InterPro"/>
</dbReference>
<comment type="cofactor">
    <cofactor evidence="1">
        <name>[4Fe-4S] cluster</name>
        <dbReference type="ChEBI" id="CHEBI:49883"/>
    </cofactor>
</comment>
<dbReference type="EMBL" id="CAADGH010000168">
    <property type="protein sequence ID" value="VFK77573.1"/>
    <property type="molecule type" value="Genomic_DNA"/>
</dbReference>
<keyword evidence="4" id="KW-0408">Iron</keyword>
<gene>
    <name evidence="8" type="ORF">BECKMB1821G_GA0114241_11561</name>
    <name evidence="10" type="ORF">BECKMB1821H_GA0114242_11681</name>
    <name evidence="9" type="ORF">BECKMB1821I_GA0114274_11661</name>
</gene>
<organism evidence="10">
    <name type="scientific">Candidatus Kentrum sp. MB</name>
    <dbReference type="NCBI Taxonomy" id="2138164"/>
    <lineage>
        <taxon>Bacteria</taxon>
        <taxon>Pseudomonadati</taxon>
        <taxon>Pseudomonadota</taxon>
        <taxon>Gammaproteobacteria</taxon>
        <taxon>Candidatus Kentrum</taxon>
    </lineage>
</organism>
<evidence type="ECO:0000313" key="10">
    <source>
        <dbReference type="EMBL" id="VFK77573.1"/>
    </source>
</evidence>
<dbReference type="Gene3D" id="3.80.30.20">
    <property type="entry name" value="tm_1862 like domain"/>
    <property type="match status" value="1"/>
</dbReference>
<dbReference type="GO" id="GO:0046872">
    <property type="term" value="F:metal ion binding"/>
    <property type="evidence" value="ECO:0007669"/>
    <property type="project" value="UniProtKB-KW"/>
</dbReference>
<keyword evidence="3" id="KW-0479">Metal-binding</keyword>
<dbReference type="GO" id="GO:0031419">
    <property type="term" value="F:cobalamin binding"/>
    <property type="evidence" value="ECO:0007669"/>
    <property type="project" value="InterPro"/>
</dbReference>
<dbReference type="EMBL" id="CAADFQ010000166">
    <property type="protein sequence ID" value="VFK35939.1"/>
    <property type="molecule type" value="Genomic_DNA"/>
</dbReference>
<dbReference type="Pfam" id="PF02310">
    <property type="entry name" value="B12-binding"/>
    <property type="match status" value="1"/>
</dbReference>
<keyword evidence="2" id="KW-0949">S-adenosyl-L-methionine</keyword>
<dbReference type="PROSITE" id="PS51332">
    <property type="entry name" value="B12_BINDING"/>
    <property type="match status" value="1"/>
</dbReference>
<keyword evidence="5" id="KW-0411">Iron-sulfur</keyword>
<dbReference type="InterPro" id="IPR006638">
    <property type="entry name" value="Elp3/MiaA/NifB-like_rSAM"/>
</dbReference>
<evidence type="ECO:0000256" key="5">
    <source>
        <dbReference type="ARBA" id="ARBA00023014"/>
    </source>
</evidence>
<evidence type="ECO:0000313" key="9">
    <source>
        <dbReference type="EMBL" id="VFK35939.1"/>
    </source>
</evidence>
<sequence length="611" mass="67751">MNYLIVVPRVVSRVGDWYMFPQGIAYVSASLRAAGFSPTKCNLNHIEGDEYGALAGIIRERHIDVVLTGGLTGQYGAIHKILAVAKKISPDVITIVGGGIITSAPLDGMRALALADYGLVGEAELSCPRLCRLLEEGGDVESLPGVVFRRGEEFALTLGWPEVVDVESLPFPDYQGMGLDRLMASTPNTVGMSEVGTVPLITSRSCPYRCTFCFHSSGIKYRQRSLDSVFAEIDWLLARYDIRFLSLQDELFSFKKARVLEFCRRIEPYGIRWWAQFRAADVTPELVEVLKDAHCASIAFGIESADDRVLRSMRKKTTIAEMETALEIVHESGIAIQGNLIFGDPAETVETAKNSLAWWKKHARYGLQLALIVTYPGTHIHRYAVEEGIIGDPVDFIRKGCPVVPLAKMSKDEYLWLLGEILSLPRKMTPIPENCRIGHIDYQNAKIAVRGRCIHCKTENSWRGVDLFTAESLLCVSCGQKHVSPIPEKLLAAFSAGIHALYETYGPVALWGINPYIHAFVEKLGAEVREKIFCVDDSELRGGLSINGVEVVYAGSDTFRERARCVVVMVVRYYANVRQQIPQPKGKAKQIFSVAEVLSLVPHPGNFRQNA</sequence>
<evidence type="ECO:0000256" key="1">
    <source>
        <dbReference type="ARBA" id="ARBA00001966"/>
    </source>
</evidence>
<evidence type="ECO:0000259" key="6">
    <source>
        <dbReference type="PROSITE" id="PS51332"/>
    </source>
</evidence>
<dbReference type="PANTHER" id="PTHR43409">
    <property type="entry name" value="ANAEROBIC MAGNESIUM-PROTOPORPHYRIN IX MONOMETHYL ESTER CYCLASE-RELATED"/>
    <property type="match status" value="1"/>
</dbReference>
<proteinExistence type="predicted"/>
<evidence type="ECO:0000256" key="3">
    <source>
        <dbReference type="ARBA" id="ARBA00022723"/>
    </source>
</evidence>
<dbReference type="InterPro" id="IPR034466">
    <property type="entry name" value="Methyltransferase_Class_B"/>
</dbReference>
<accession>A0A451BH23</accession>
<dbReference type="InterPro" id="IPR007197">
    <property type="entry name" value="rSAM"/>
</dbReference>
<protein>
    <submittedName>
        <fullName evidence="10">Radical SAM superfamily enzyme YgiQ, UPF0313 family</fullName>
    </submittedName>
</protein>
<dbReference type="SFLD" id="SFLDS00029">
    <property type="entry name" value="Radical_SAM"/>
    <property type="match status" value="1"/>
</dbReference>
<evidence type="ECO:0000259" key="7">
    <source>
        <dbReference type="PROSITE" id="PS51918"/>
    </source>
</evidence>
<dbReference type="GO" id="GO:0051539">
    <property type="term" value="F:4 iron, 4 sulfur cluster binding"/>
    <property type="evidence" value="ECO:0007669"/>
    <property type="project" value="UniProtKB-KW"/>
</dbReference>
<evidence type="ECO:0000256" key="4">
    <source>
        <dbReference type="ARBA" id="ARBA00023004"/>
    </source>
</evidence>
<dbReference type="SMART" id="SM00729">
    <property type="entry name" value="Elp3"/>
    <property type="match status" value="1"/>
</dbReference>
<dbReference type="GO" id="GO:0005829">
    <property type="term" value="C:cytosol"/>
    <property type="evidence" value="ECO:0007669"/>
    <property type="project" value="TreeGrafter"/>
</dbReference>
<dbReference type="InterPro" id="IPR051198">
    <property type="entry name" value="BchE-like"/>
</dbReference>
<feature type="domain" description="B12-binding" evidence="6">
    <location>
        <begin position="5"/>
        <end position="141"/>
    </location>
</feature>
<reference evidence="10" key="1">
    <citation type="submission" date="2019-02" db="EMBL/GenBank/DDBJ databases">
        <authorList>
            <person name="Gruber-Vodicka R. H."/>
            <person name="Seah K. B. B."/>
        </authorList>
    </citation>
    <scope>NUCLEOTIDE SEQUENCE</scope>
    <source>
        <strain evidence="8">BECK_BZ197</strain>
        <strain evidence="10">BECK_BZ198</strain>
        <strain evidence="9">BECK_BZ199</strain>
    </source>
</reference>
<dbReference type="PROSITE" id="PS51918">
    <property type="entry name" value="RADICAL_SAM"/>
    <property type="match status" value="1"/>
</dbReference>
<dbReference type="InterPro" id="IPR023404">
    <property type="entry name" value="rSAM_horseshoe"/>
</dbReference>
<dbReference type="PANTHER" id="PTHR43409:SF16">
    <property type="entry name" value="SLR0320 PROTEIN"/>
    <property type="match status" value="1"/>
</dbReference>
<name>A0A451BH23_9GAMM</name>
<dbReference type="SFLD" id="SFLDG01123">
    <property type="entry name" value="methyltransferase_(Class_B)"/>
    <property type="match status" value="1"/>
</dbReference>
<dbReference type="InterPro" id="IPR006158">
    <property type="entry name" value="Cobalamin-bd"/>
</dbReference>
<dbReference type="AlphaFoldDB" id="A0A451BH23"/>
<evidence type="ECO:0000256" key="2">
    <source>
        <dbReference type="ARBA" id="ARBA00022691"/>
    </source>
</evidence>
<dbReference type="InterPro" id="IPR058240">
    <property type="entry name" value="rSAM_sf"/>
</dbReference>
<evidence type="ECO:0000313" key="8">
    <source>
        <dbReference type="EMBL" id="VFK33418.1"/>
    </source>
</evidence>
<dbReference type="Gene3D" id="3.40.50.280">
    <property type="entry name" value="Cobalamin-binding domain"/>
    <property type="match status" value="1"/>
</dbReference>
<dbReference type="SFLD" id="SFLDG01082">
    <property type="entry name" value="B12-binding_domain_containing"/>
    <property type="match status" value="1"/>
</dbReference>